<feature type="region of interest" description="Disordered" evidence="1">
    <location>
        <begin position="920"/>
        <end position="942"/>
    </location>
</feature>
<feature type="compositionally biased region" description="Gly residues" evidence="1">
    <location>
        <begin position="959"/>
        <end position="972"/>
    </location>
</feature>
<dbReference type="eggNOG" id="COG2021">
    <property type="taxonomic scope" value="Bacteria"/>
</dbReference>
<feature type="compositionally biased region" description="Low complexity" evidence="1">
    <location>
        <begin position="294"/>
        <end position="311"/>
    </location>
</feature>
<dbReference type="PANTHER" id="PTHR33570">
    <property type="entry name" value="4-CARBOXYMUCONOLACTONE DECARBOXYLASE FAMILY PROTEIN"/>
    <property type="match status" value="1"/>
</dbReference>
<dbReference type="InterPro" id="IPR029032">
    <property type="entry name" value="AhpD-like"/>
</dbReference>
<feature type="compositionally biased region" description="Gly residues" evidence="1">
    <location>
        <begin position="994"/>
        <end position="1010"/>
    </location>
</feature>
<feature type="compositionally biased region" description="Low complexity" evidence="1">
    <location>
        <begin position="879"/>
        <end position="900"/>
    </location>
</feature>
<feature type="compositionally biased region" description="Gly residues" evidence="1">
    <location>
        <begin position="425"/>
        <end position="451"/>
    </location>
</feature>
<feature type="compositionally biased region" description="Low complexity" evidence="1">
    <location>
        <begin position="709"/>
        <end position="734"/>
    </location>
</feature>
<dbReference type="Proteomes" id="UP000011740">
    <property type="component" value="Unassembled WGS sequence"/>
</dbReference>
<dbReference type="SUPFAM" id="SSF53474">
    <property type="entry name" value="alpha/beta-Hydrolases"/>
    <property type="match status" value="1"/>
</dbReference>
<name>M3B7Q3_STRM1</name>
<evidence type="ECO:0000313" key="5">
    <source>
        <dbReference type="Proteomes" id="UP000011740"/>
    </source>
</evidence>
<feature type="compositionally biased region" description="Gly residues" evidence="1">
    <location>
        <begin position="371"/>
        <end position="386"/>
    </location>
</feature>
<feature type="compositionally biased region" description="Polar residues" evidence="1">
    <location>
        <begin position="788"/>
        <end position="800"/>
    </location>
</feature>
<evidence type="ECO:0000259" key="3">
    <source>
        <dbReference type="Pfam" id="PF02627"/>
    </source>
</evidence>
<dbReference type="Pfam" id="PF02627">
    <property type="entry name" value="CMD"/>
    <property type="match status" value="1"/>
</dbReference>
<feature type="region of interest" description="Disordered" evidence="1">
    <location>
        <begin position="228"/>
        <end position="904"/>
    </location>
</feature>
<evidence type="ECO:0000313" key="4">
    <source>
        <dbReference type="EMBL" id="EMF02033.1"/>
    </source>
</evidence>
<dbReference type="EMBL" id="AORZ01000005">
    <property type="protein sequence ID" value="EMF02033.1"/>
    <property type="molecule type" value="Genomic_DNA"/>
</dbReference>
<sequence>MWDRQVPELTRQWRVFRYDLPGHGGAPARPAATVGELADRLLATLDALGVEHFGYAGCCIGGAIGADLALRGPERLGSLALIGSAARFGTADGWGVRASEARSHGLDPAARSAPENWFSPAFAAAQPAIVDWAVHMVRTTDVPCYSAACEALAAFDVRSGLERVGVPTLVLVGAEDQVTPPADARVLVAGIHDARLAVVPGTRHLAPVEQPAAVTDLLVNHFTADWHRPGVARRGRGPGPGTPPPAPTAPAGAGERSAGGSPGGPFAGSPAGQPDVSGPGMPPTGGASGGAGVHAGPSVGPSSGSPASSGGPFAGGAGGPAGLPEPSGSGVSSPGGASGGAGVHAGPSSVPPVTPNGPSEAGDAGQSKQSGSGGPSVGGAPGGSGVRAGLSSGASGVSTGPSSVPPVMSGGPFAGGPAGLPDLSGSGGPSAGGAPAGPGPAGQGVRGGGPSPAGAGAPAGSSPAGSSSGAPAGSFAAAPAAPPGVVSGDAPTALLPPIVLEDGPVPSAAFAEGPPEGWPPPRAADAPQGVFGPPPANGVPDSAPDPAPFGTAPGPFGPVDGRRPTAPGAAHGPEAMLRNGTLRADVFGPPAGPPVDSPYAAPAPTSVPGCSAEGPADAAPQGTPTAYGPPAEAAAPGASGFGPFPGPSPAPATDGRTERFGPSSLPGFGHGVTGPTAPASQAGAPGAEVPYGTVGFGSPAGGLTSLEEGAPSTARPAAGPSAGTGATGADAAASQTERPGQDGPARVDVPTTDMSALSTPTSASHREAAEKGIGEAVAGSARVDVPTTDMSALSAPSSTRRPGARTGGNHRTMTAETGDAARVGSAGETGVDVSAADPSPAGERTPTRRHDGVGAGADKATAPGSGRVDVPTTDMSVLPAPGSAAAVGDAPGAGGSASDAARVDVPTTDMSALAAPGSAAVVDGAPGAGGSASGAAGVDVPGADMSAFAAPRSVAAAGDGPGGAGGAGGSGLHAGRVDASAPSVFGSAAAGDAPGAGGSASGVARAGGPGAEVSMGSVSGAPVRSGDGAADSGREAADVPTTDMSAVSAPSSAGRSGGRASAAEPARTAPQTAPETSQSDTGTGRPSARRTSGRTGIGVGVGRQAAFGARGQREGADAPAAATASAAPAAPAVAAEERPVGMDTGTHPGTSTHAGTGTHHPSTDTPTGLGVDPGVSPDTPTPTPTTTPSEVARREDVRPAGSGTLPVAAPGADAAAAADARAPRARHRAGDAYSADALTVVEPGAGADAGGAGASAGALDVRRRALGEAHGEAHGQAAGADPFTREFEDFAARVTWDESWSRPGLDPRTRALLTLTALTTGGHFQELPGHARAALRLGVTPGEIQEALRHTALYAGLPAARAALAAIRPVMGDGQGRPEPSPEDSAPGRPDAHP</sequence>
<protein>
    <submittedName>
        <fullName evidence="4">3-oxoadipate enol-lactonase</fullName>
    </submittedName>
</protein>
<dbReference type="PANTHER" id="PTHR33570:SF2">
    <property type="entry name" value="CARBOXYMUCONOLACTONE DECARBOXYLASE-LIKE DOMAIN-CONTAINING PROTEIN"/>
    <property type="match status" value="1"/>
</dbReference>
<feature type="region of interest" description="Disordered" evidence="1">
    <location>
        <begin position="954"/>
        <end position="1223"/>
    </location>
</feature>
<dbReference type="STRING" id="1223523.H340_03389"/>
<proteinExistence type="predicted"/>
<dbReference type="InterPro" id="IPR029058">
    <property type="entry name" value="AB_hydrolase_fold"/>
</dbReference>
<dbReference type="GO" id="GO:0051920">
    <property type="term" value="F:peroxiredoxin activity"/>
    <property type="evidence" value="ECO:0007669"/>
    <property type="project" value="InterPro"/>
</dbReference>
<dbReference type="Gene3D" id="1.20.1290.10">
    <property type="entry name" value="AhpD-like"/>
    <property type="match status" value="1"/>
</dbReference>
<feature type="region of interest" description="Disordered" evidence="1">
    <location>
        <begin position="1370"/>
        <end position="1394"/>
    </location>
</feature>
<evidence type="ECO:0000259" key="2">
    <source>
        <dbReference type="Pfam" id="PF00561"/>
    </source>
</evidence>
<feature type="compositionally biased region" description="Low complexity" evidence="1">
    <location>
        <begin position="1144"/>
        <end position="1160"/>
    </location>
</feature>
<dbReference type="PATRIC" id="fig|1223523.3.peg.690"/>
<dbReference type="Pfam" id="PF00561">
    <property type="entry name" value="Abhydrolase_1"/>
    <property type="match status" value="1"/>
</dbReference>
<feature type="domain" description="Carboxymuconolactone decarboxylase-like" evidence="3">
    <location>
        <begin position="1286"/>
        <end position="1367"/>
    </location>
</feature>
<feature type="compositionally biased region" description="Low complexity" evidence="1">
    <location>
        <begin position="548"/>
        <end position="558"/>
    </location>
</feature>
<dbReference type="Gene3D" id="3.40.50.1820">
    <property type="entry name" value="alpha/beta hydrolase"/>
    <property type="match status" value="1"/>
</dbReference>
<feature type="compositionally biased region" description="Low complexity" evidence="1">
    <location>
        <begin position="1117"/>
        <end position="1134"/>
    </location>
</feature>
<feature type="compositionally biased region" description="Polar residues" evidence="1">
    <location>
        <begin position="1069"/>
        <end position="1086"/>
    </location>
</feature>
<feature type="domain" description="AB hydrolase-1" evidence="2">
    <location>
        <begin position="1"/>
        <end position="84"/>
    </location>
</feature>
<feature type="compositionally biased region" description="Low complexity" evidence="1">
    <location>
        <begin position="1208"/>
        <end position="1220"/>
    </location>
</feature>
<feature type="compositionally biased region" description="Low complexity" evidence="1">
    <location>
        <begin position="622"/>
        <end position="642"/>
    </location>
</feature>
<feature type="compositionally biased region" description="Low complexity" evidence="1">
    <location>
        <begin position="452"/>
        <end position="491"/>
    </location>
</feature>
<dbReference type="PRINTS" id="PR00111">
    <property type="entry name" value="ABHYDROLASE"/>
</dbReference>
<feature type="compositionally biased region" description="Polar residues" evidence="1">
    <location>
        <begin position="752"/>
        <end position="763"/>
    </location>
</feature>
<feature type="compositionally biased region" description="Low complexity" evidence="1">
    <location>
        <begin position="1045"/>
        <end position="1067"/>
    </location>
</feature>
<dbReference type="eggNOG" id="COG0599">
    <property type="taxonomic scope" value="Bacteria"/>
</dbReference>
<dbReference type="InterPro" id="IPR052512">
    <property type="entry name" value="4CMD/NDH-1_regulator"/>
</dbReference>
<feature type="compositionally biased region" description="Gly residues" evidence="1">
    <location>
        <begin position="312"/>
        <end position="321"/>
    </location>
</feature>
<dbReference type="SUPFAM" id="SSF69118">
    <property type="entry name" value="AhpD-like"/>
    <property type="match status" value="1"/>
</dbReference>
<feature type="compositionally biased region" description="Low complexity" evidence="1">
    <location>
        <begin position="933"/>
        <end position="942"/>
    </location>
</feature>
<feature type="compositionally biased region" description="Basic and acidic residues" evidence="1">
    <location>
        <begin position="764"/>
        <end position="773"/>
    </location>
</feature>
<feature type="compositionally biased region" description="Low complexity" evidence="1">
    <location>
        <begin position="322"/>
        <end position="335"/>
    </location>
</feature>
<gene>
    <name evidence="4" type="ORF">H340_03389</name>
</gene>
<accession>M3B7Q3</accession>
<reference evidence="4 5" key="1">
    <citation type="journal article" date="2013" name="Genome Announc.">
        <title>Whole-Genome Shotgun Assembly and Analysis of the Genome of Streptomyces mobaraensis DSM 40847, a Strain for Industrial Production of Microbial Transglutaminase.</title>
        <authorList>
            <person name="Yang H."/>
            <person name="He T."/>
            <person name="Wu W."/>
            <person name="Zhu W."/>
            <person name="Lu B."/>
            <person name="Sun W."/>
        </authorList>
    </citation>
    <scope>NUCLEOTIDE SEQUENCE [LARGE SCALE GENOMIC DNA]</scope>
    <source>
        <strain evidence="4 5">DSM 40847</strain>
    </source>
</reference>
<feature type="compositionally biased region" description="Low complexity" evidence="1">
    <location>
        <begin position="361"/>
        <end position="370"/>
    </location>
</feature>
<feature type="compositionally biased region" description="Pro residues" evidence="1">
    <location>
        <begin position="532"/>
        <end position="547"/>
    </location>
</feature>
<dbReference type="InterPro" id="IPR003779">
    <property type="entry name" value="CMD-like"/>
</dbReference>
<evidence type="ECO:0000256" key="1">
    <source>
        <dbReference type="SAM" id="MobiDB-lite"/>
    </source>
</evidence>
<dbReference type="InterPro" id="IPR000073">
    <property type="entry name" value="AB_hydrolase_1"/>
</dbReference>
<organism evidence="4 5">
    <name type="scientific">Streptomyces mobaraensis (strain ATCC 29032 / DSM 40847 / JCM 4168 / NBRC 13819 / NCIMB 11159 / IPCR 16-22)</name>
    <dbReference type="NCBI Taxonomy" id="1223523"/>
    <lineage>
        <taxon>Bacteria</taxon>
        <taxon>Bacillati</taxon>
        <taxon>Actinomycetota</taxon>
        <taxon>Actinomycetes</taxon>
        <taxon>Kitasatosporales</taxon>
        <taxon>Streptomycetaceae</taxon>
        <taxon>Streptomyces</taxon>
    </lineage>
</organism>
<comment type="caution">
    <text evidence="4">The sequence shown here is derived from an EMBL/GenBank/DDBJ whole genome shotgun (WGS) entry which is preliminary data.</text>
</comment>
<feature type="compositionally biased region" description="Low complexity" evidence="1">
    <location>
        <begin position="387"/>
        <end position="411"/>
    </location>
</feature>